<evidence type="ECO:0000256" key="1">
    <source>
        <dbReference type="ARBA" id="ARBA00043985"/>
    </source>
</evidence>
<dbReference type="AlphaFoldDB" id="A0A0U5B1Q0"/>
<dbReference type="EMBL" id="AP017312">
    <property type="protein sequence ID" value="BAU28514.1"/>
    <property type="molecule type" value="Genomic_DNA"/>
</dbReference>
<evidence type="ECO:0000313" key="3">
    <source>
        <dbReference type="Proteomes" id="UP000217696"/>
    </source>
</evidence>
<dbReference type="OrthoDB" id="9779630at2"/>
<protein>
    <submittedName>
        <fullName evidence="2">Uncharacterized protein</fullName>
    </submittedName>
</protein>
<sequence>MGILKRIKSITMAEINKLLDQVEDPINMLSQYMREMEEEIAKGQHALANQIFLEKRQLALIIDTEEVLAKRERQAKLAVTKGEDNIAALALQEKLLQEKKRGLYKEQYEVIKGQTNLLEEKINQLKEQYNELQHKRLLLLSRANVAQSLKQLDNAVVSLNTDNIARGFARAEERIVMMESKIEANTRLSNISPSSSYAIDPSLQEEVQKQLAQLRETAKETSV</sequence>
<keyword evidence="3" id="KW-1185">Reference proteome</keyword>
<accession>A0A0U5B1Q0</accession>
<dbReference type="Proteomes" id="UP000217696">
    <property type="component" value="Chromosome"/>
</dbReference>
<dbReference type="RefSeq" id="WP_096466263.1">
    <property type="nucleotide sequence ID" value="NZ_AP017312.1"/>
</dbReference>
<dbReference type="PANTHER" id="PTHR31088">
    <property type="entry name" value="MEMBRANE-ASSOCIATED PROTEIN VIPP1, CHLOROPLASTIC"/>
    <property type="match status" value="1"/>
</dbReference>
<comment type="similarity">
    <text evidence="1">Belongs to the PspA/Vipp/IM30 family.</text>
</comment>
<evidence type="ECO:0000313" key="2">
    <source>
        <dbReference type="EMBL" id="BAU28514.1"/>
    </source>
</evidence>
<name>A0A0U5B1Q0_9BACL</name>
<gene>
    <name evidence="2" type="ORF">CB4_02688</name>
</gene>
<dbReference type="InterPro" id="IPR007157">
    <property type="entry name" value="PspA_VIPP1"/>
</dbReference>
<dbReference type="Pfam" id="PF04012">
    <property type="entry name" value="PspA_IM30"/>
    <property type="match status" value="1"/>
</dbReference>
<reference evidence="2 3" key="1">
    <citation type="submission" date="2015-12" db="EMBL/GenBank/DDBJ databases">
        <title>Genome sequence of Aneurinibacillus soli.</title>
        <authorList>
            <person name="Lee J.S."/>
            <person name="Lee K.C."/>
            <person name="Kim K.K."/>
            <person name="Lee B.W."/>
        </authorList>
    </citation>
    <scope>NUCLEOTIDE SEQUENCE [LARGE SCALE GENOMIC DNA]</scope>
    <source>
        <strain evidence="2 3">CB4</strain>
    </source>
</reference>
<organism evidence="2 3">
    <name type="scientific">Aneurinibacillus soli</name>
    <dbReference type="NCBI Taxonomy" id="1500254"/>
    <lineage>
        <taxon>Bacteria</taxon>
        <taxon>Bacillati</taxon>
        <taxon>Bacillota</taxon>
        <taxon>Bacilli</taxon>
        <taxon>Bacillales</taxon>
        <taxon>Paenibacillaceae</taxon>
        <taxon>Aneurinibacillus group</taxon>
        <taxon>Aneurinibacillus</taxon>
    </lineage>
</organism>
<dbReference type="KEGG" id="asoc:CB4_02688"/>
<proteinExistence type="inferred from homology"/>
<dbReference type="PANTHER" id="PTHR31088:SF6">
    <property type="entry name" value="PHAGE SHOCK PROTEIN A"/>
    <property type="match status" value="1"/>
</dbReference>